<dbReference type="GO" id="GO:0003735">
    <property type="term" value="F:structural constituent of ribosome"/>
    <property type="evidence" value="ECO:0007669"/>
    <property type="project" value="InterPro"/>
</dbReference>
<comment type="similarity">
    <text evidence="1">Belongs to the universal ribosomal protein uS14 family.</text>
</comment>
<dbReference type="GO" id="GO:0005763">
    <property type="term" value="C:mitochondrial small ribosomal subunit"/>
    <property type="evidence" value="ECO:0007669"/>
    <property type="project" value="TreeGrafter"/>
</dbReference>
<gene>
    <name evidence="5" type="ORF">MNOR_LOCUS11784</name>
</gene>
<dbReference type="SUPFAM" id="SSF57716">
    <property type="entry name" value="Glucocorticoid receptor-like (DNA-binding domain)"/>
    <property type="match status" value="1"/>
</dbReference>
<name>A0AAV2QDX8_MEGNR</name>
<proteinExistence type="inferred from homology"/>
<evidence type="ECO:0000256" key="3">
    <source>
        <dbReference type="ARBA" id="ARBA00023274"/>
    </source>
</evidence>
<keyword evidence="3" id="KW-0687">Ribonucleoprotein</keyword>
<accession>A0AAV2QDX8</accession>
<reference evidence="5 6" key="1">
    <citation type="submission" date="2024-05" db="EMBL/GenBank/DDBJ databases">
        <authorList>
            <person name="Wallberg A."/>
        </authorList>
    </citation>
    <scope>NUCLEOTIDE SEQUENCE [LARGE SCALE GENOMIC DNA]</scope>
</reference>
<keyword evidence="6" id="KW-1185">Reference proteome</keyword>
<dbReference type="EMBL" id="CAXKWB010006265">
    <property type="protein sequence ID" value="CAL4082259.1"/>
    <property type="molecule type" value="Genomic_DNA"/>
</dbReference>
<evidence type="ECO:0000256" key="1">
    <source>
        <dbReference type="ARBA" id="ARBA00009083"/>
    </source>
</evidence>
<dbReference type="Proteomes" id="UP001497623">
    <property type="component" value="Unassembled WGS sequence"/>
</dbReference>
<organism evidence="5 6">
    <name type="scientific">Meganyctiphanes norvegica</name>
    <name type="common">Northern krill</name>
    <name type="synonym">Thysanopoda norvegica</name>
    <dbReference type="NCBI Taxonomy" id="48144"/>
    <lineage>
        <taxon>Eukaryota</taxon>
        <taxon>Metazoa</taxon>
        <taxon>Ecdysozoa</taxon>
        <taxon>Arthropoda</taxon>
        <taxon>Crustacea</taxon>
        <taxon>Multicrustacea</taxon>
        <taxon>Malacostraca</taxon>
        <taxon>Eumalacostraca</taxon>
        <taxon>Eucarida</taxon>
        <taxon>Euphausiacea</taxon>
        <taxon>Euphausiidae</taxon>
        <taxon>Meganyctiphanes</taxon>
    </lineage>
</organism>
<dbReference type="InterPro" id="IPR001209">
    <property type="entry name" value="Ribosomal_uS14"/>
</dbReference>
<dbReference type="FunFam" id="1.10.287.1480:FF:000001">
    <property type="entry name" value="30S ribosomal protein S14"/>
    <property type="match status" value="1"/>
</dbReference>
<evidence type="ECO:0000313" key="6">
    <source>
        <dbReference type="Proteomes" id="UP001497623"/>
    </source>
</evidence>
<dbReference type="PANTHER" id="PTHR19836:SF19">
    <property type="entry name" value="SMALL RIBOSOMAL SUBUNIT PROTEIN US14M"/>
    <property type="match status" value="1"/>
</dbReference>
<dbReference type="GO" id="GO:0006412">
    <property type="term" value="P:translation"/>
    <property type="evidence" value="ECO:0007669"/>
    <property type="project" value="InterPro"/>
</dbReference>
<evidence type="ECO:0000256" key="2">
    <source>
        <dbReference type="ARBA" id="ARBA00022980"/>
    </source>
</evidence>
<dbReference type="PANTHER" id="PTHR19836">
    <property type="entry name" value="30S RIBOSOMAL PROTEIN S14"/>
    <property type="match status" value="1"/>
</dbReference>
<protein>
    <recommendedName>
        <fullName evidence="4">28S ribosomal protein S14, mitochondrial</fullName>
    </recommendedName>
</protein>
<evidence type="ECO:0000256" key="4">
    <source>
        <dbReference type="ARBA" id="ARBA00083755"/>
    </source>
</evidence>
<evidence type="ECO:0000313" key="5">
    <source>
        <dbReference type="EMBL" id="CAL4082259.1"/>
    </source>
</evidence>
<dbReference type="Gene3D" id="1.10.287.1480">
    <property type="match status" value="1"/>
</dbReference>
<dbReference type="Pfam" id="PF00253">
    <property type="entry name" value="Ribosomal_S14"/>
    <property type="match status" value="1"/>
</dbReference>
<dbReference type="AlphaFoldDB" id="A0AAV2QDX8"/>
<comment type="caution">
    <text evidence="5">The sequence shown here is derived from an EMBL/GenBank/DDBJ whole genome shotgun (WGS) entry which is preliminary data.</text>
</comment>
<keyword evidence="2" id="KW-0689">Ribosomal protein</keyword>
<sequence length="140" mass="16056">MAAPMRVAILSSRLNFAHCGNHLAETVTSCGIHTSESLAKYANWKMVKEIKHRKAVKEYAFERLNVNALRKNKILPPEIQEVADAEIAALPRMSSISMLHKRCMVTSRARGLVTRWRLSRIVWRHEADYNKLSGVQRAMW</sequence>